<accession>A0A645ET01</accession>
<gene>
    <name evidence="1" type="ORF">SDC9_150874</name>
</gene>
<organism evidence="1">
    <name type="scientific">bioreactor metagenome</name>
    <dbReference type="NCBI Taxonomy" id="1076179"/>
    <lineage>
        <taxon>unclassified sequences</taxon>
        <taxon>metagenomes</taxon>
        <taxon>ecological metagenomes</taxon>
    </lineage>
</organism>
<evidence type="ECO:0000313" key="1">
    <source>
        <dbReference type="EMBL" id="MPN03643.1"/>
    </source>
</evidence>
<sequence length="131" mass="13400">MEGRGGGPGAEVGRLVHRVAVVSTDPLEGDVAALHRLVEGLDQIDVQHGLTVGLLPALPLPALGPLGDHVDRVLAVAQHVQRLADVGGLLQQVQHRHQLAHVVGAVRPAAAGPAVVVDVPGPAGRSWIAEG</sequence>
<name>A0A645ET01_9ZZZZ</name>
<proteinExistence type="predicted"/>
<dbReference type="AlphaFoldDB" id="A0A645ET01"/>
<comment type="caution">
    <text evidence="1">The sequence shown here is derived from an EMBL/GenBank/DDBJ whole genome shotgun (WGS) entry which is preliminary data.</text>
</comment>
<dbReference type="EMBL" id="VSSQ01049571">
    <property type="protein sequence ID" value="MPN03643.1"/>
    <property type="molecule type" value="Genomic_DNA"/>
</dbReference>
<protein>
    <submittedName>
        <fullName evidence="1">Uncharacterized protein</fullName>
    </submittedName>
</protein>
<reference evidence="1" key="1">
    <citation type="submission" date="2019-08" db="EMBL/GenBank/DDBJ databases">
        <authorList>
            <person name="Kucharzyk K."/>
            <person name="Murdoch R.W."/>
            <person name="Higgins S."/>
            <person name="Loffler F."/>
        </authorList>
    </citation>
    <scope>NUCLEOTIDE SEQUENCE</scope>
</reference>